<feature type="domain" description="HNH nuclease" evidence="3">
    <location>
        <begin position="352"/>
        <end position="405"/>
    </location>
</feature>
<evidence type="ECO:0000259" key="3">
    <source>
        <dbReference type="SMART" id="SM00507"/>
    </source>
</evidence>
<dbReference type="GO" id="GO:0004519">
    <property type="term" value="F:endonuclease activity"/>
    <property type="evidence" value="ECO:0007669"/>
    <property type="project" value="UniProtKB-KW"/>
</dbReference>
<gene>
    <name evidence="4" type="ORF">GCM10009798_20680</name>
</gene>
<comment type="similarity">
    <text evidence="1">Belongs to the Rv1128c/1148c/1588c/1702c/1945/3466 family.</text>
</comment>
<name>A0ABN2R046_9ACTN</name>
<keyword evidence="4" id="KW-0255">Endonuclease</keyword>
<dbReference type="Pfam" id="PF02720">
    <property type="entry name" value="DUF222"/>
    <property type="match status" value="1"/>
</dbReference>
<dbReference type="Gene3D" id="1.10.30.50">
    <property type="match status" value="1"/>
</dbReference>
<dbReference type="InterPro" id="IPR002711">
    <property type="entry name" value="HNH"/>
</dbReference>
<protein>
    <submittedName>
        <fullName evidence="4">HNH endonuclease signature motif containing protein</fullName>
    </submittedName>
</protein>
<dbReference type="InterPro" id="IPR003870">
    <property type="entry name" value="DUF222"/>
</dbReference>
<comment type="caution">
    <text evidence="4">The sequence shown here is derived from an EMBL/GenBank/DDBJ whole genome shotgun (WGS) entry which is preliminary data.</text>
</comment>
<feature type="region of interest" description="Disordered" evidence="2">
    <location>
        <begin position="240"/>
        <end position="262"/>
    </location>
</feature>
<dbReference type="EMBL" id="BAAAPB010000002">
    <property type="protein sequence ID" value="GAA1960796.1"/>
    <property type="molecule type" value="Genomic_DNA"/>
</dbReference>
<dbReference type="CDD" id="cd00085">
    <property type="entry name" value="HNHc"/>
    <property type="match status" value="1"/>
</dbReference>
<sequence>MTAANVEPPRRPASARRHAVHRFLGRLHEAFDELGTDTLWALTSQELGECLEEVFAGQARLAALALELVAQADRSDLAAFDGEVSLVAWLRDRVRLAPAEGKRQVRLARGLEEHGLTRAALAAGAFPVASAAVINQALDALPAEVDATVMDRAEAYLAGEAHAHDAAVLRRLADHLGEVIDPEGADARLAEQLARAEAEVARRCFFALRHDEQAAISEGSFRLPLLQGAKLQRILEALTNPQRPDPIPTVDPESGVRHSAEERRGQALVELIDRIPAGRMPTCGGSDPTVVVTMSLETLVGGLRAAHLDTGDAISPGLARRLAAQAGVIPAVLGTCSEVLDLGRKARLYKKKQRLAMVVKQGGTCAVDSCQRSAVWGEAHHLVPWHLGGQTDLENGVMVCSRHHTLADHPDFQVTRLRPGRIRIHRRC</sequence>
<proteinExistence type="inferred from homology"/>
<dbReference type="InterPro" id="IPR003615">
    <property type="entry name" value="HNH_nuc"/>
</dbReference>
<organism evidence="4 5">
    <name type="scientific">Nocardioides panacihumi</name>
    <dbReference type="NCBI Taxonomy" id="400774"/>
    <lineage>
        <taxon>Bacteria</taxon>
        <taxon>Bacillati</taxon>
        <taxon>Actinomycetota</taxon>
        <taxon>Actinomycetes</taxon>
        <taxon>Propionibacteriales</taxon>
        <taxon>Nocardioidaceae</taxon>
        <taxon>Nocardioides</taxon>
    </lineage>
</organism>
<accession>A0ABN2R046</accession>
<dbReference type="SMART" id="SM00507">
    <property type="entry name" value="HNHc"/>
    <property type="match status" value="1"/>
</dbReference>
<keyword evidence="5" id="KW-1185">Reference proteome</keyword>
<evidence type="ECO:0000313" key="5">
    <source>
        <dbReference type="Proteomes" id="UP001500571"/>
    </source>
</evidence>
<keyword evidence="4" id="KW-0540">Nuclease</keyword>
<dbReference type="Pfam" id="PF01844">
    <property type="entry name" value="HNH"/>
    <property type="match status" value="1"/>
</dbReference>
<evidence type="ECO:0000256" key="1">
    <source>
        <dbReference type="ARBA" id="ARBA00023450"/>
    </source>
</evidence>
<reference evidence="4 5" key="1">
    <citation type="journal article" date="2019" name="Int. J. Syst. Evol. Microbiol.">
        <title>The Global Catalogue of Microorganisms (GCM) 10K type strain sequencing project: providing services to taxonomists for standard genome sequencing and annotation.</title>
        <authorList>
            <consortium name="The Broad Institute Genomics Platform"/>
            <consortium name="The Broad Institute Genome Sequencing Center for Infectious Disease"/>
            <person name="Wu L."/>
            <person name="Ma J."/>
        </authorList>
    </citation>
    <scope>NUCLEOTIDE SEQUENCE [LARGE SCALE GENOMIC DNA]</scope>
    <source>
        <strain evidence="4 5">JCM 15309</strain>
    </source>
</reference>
<evidence type="ECO:0000256" key="2">
    <source>
        <dbReference type="SAM" id="MobiDB-lite"/>
    </source>
</evidence>
<keyword evidence="4" id="KW-0378">Hydrolase</keyword>
<dbReference type="Proteomes" id="UP001500571">
    <property type="component" value="Unassembled WGS sequence"/>
</dbReference>
<evidence type="ECO:0000313" key="4">
    <source>
        <dbReference type="EMBL" id="GAA1960796.1"/>
    </source>
</evidence>
<dbReference type="RefSeq" id="WP_344044740.1">
    <property type="nucleotide sequence ID" value="NZ_BAAAPB010000002.1"/>
</dbReference>